<organism evidence="2 3">
    <name type="scientific">Clostridium cylindrosporum DSM 605</name>
    <dbReference type="NCBI Taxonomy" id="1121307"/>
    <lineage>
        <taxon>Bacteria</taxon>
        <taxon>Bacillati</taxon>
        <taxon>Bacillota</taxon>
        <taxon>Clostridia</taxon>
        <taxon>Eubacteriales</taxon>
        <taxon>Clostridiaceae</taxon>
        <taxon>Clostridium</taxon>
    </lineage>
</organism>
<name>A0A0J8DAN3_CLOCY</name>
<gene>
    <name evidence="2" type="ORF">CLCY_5c01460</name>
</gene>
<evidence type="ECO:0000313" key="3">
    <source>
        <dbReference type="Proteomes" id="UP000036756"/>
    </source>
</evidence>
<keyword evidence="1" id="KW-0175">Coiled coil</keyword>
<proteinExistence type="predicted"/>
<dbReference type="PATRIC" id="fig|1121307.3.peg.2083"/>
<comment type="caution">
    <text evidence="2">The sequence shown here is derived from an EMBL/GenBank/DDBJ whole genome shotgun (WGS) entry which is preliminary data.</text>
</comment>
<dbReference type="EMBL" id="LFVU01000004">
    <property type="protein sequence ID" value="KMT22907.1"/>
    <property type="molecule type" value="Genomic_DNA"/>
</dbReference>
<evidence type="ECO:0000256" key="1">
    <source>
        <dbReference type="SAM" id="Coils"/>
    </source>
</evidence>
<dbReference type="AlphaFoldDB" id="A0A0J8DAN3"/>
<accession>A0A0J8DAN3</accession>
<reference evidence="2 3" key="1">
    <citation type="submission" date="2015-06" db="EMBL/GenBank/DDBJ databases">
        <title>Draft genome sequence of the purine-degrading Clostridium cylindrosporum HC-1 (DSM 605).</title>
        <authorList>
            <person name="Poehlein A."/>
            <person name="Schiel-Bengelsdorf B."/>
            <person name="Bengelsdorf F."/>
            <person name="Daniel R."/>
            <person name="Duerre P."/>
        </authorList>
    </citation>
    <scope>NUCLEOTIDE SEQUENCE [LARGE SCALE GENOMIC DNA]</scope>
    <source>
        <strain evidence="2 3">DSM 605</strain>
    </source>
</reference>
<dbReference type="Gene3D" id="3.20.20.80">
    <property type="entry name" value="Glycosidases"/>
    <property type="match status" value="1"/>
</dbReference>
<feature type="coiled-coil region" evidence="1">
    <location>
        <begin position="160"/>
        <end position="214"/>
    </location>
</feature>
<protein>
    <submittedName>
        <fullName evidence="2">Uncharacterized protein</fullName>
    </submittedName>
</protein>
<dbReference type="Proteomes" id="UP000036756">
    <property type="component" value="Unassembled WGS sequence"/>
</dbReference>
<keyword evidence="3" id="KW-1185">Reference proteome</keyword>
<dbReference type="STRING" id="1121307.CLCY_5c01460"/>
<sequence length="344" mass="39055">MTRVKYRLLEIILAIFIIAMTLSSLLINDVNTVYAAESKALTNAKAKISHLTKSLKANYLGIKNQGMWQTYISQSRDLINKIPNSEKIQRDALAIEVNKDEALVKGLARVNQVEKSITPKDKGGYGNSLSIKNAETWNGYLHLAKIDLEKVDKSIFKKQYDELIGRLDNVSKVVKDIEDKFQVEYSRVVKLYEEAKESNDLNKAKEALKEAEKLGTCDRSDKLEEDIKEFINAGTSEVEPVPIPIKIKSGNLSTDYDIEQVLNDIDKLQLNTLNIPVVIEIDNLSSSNMSINKSSEEKAIKLIKKLIGKNINIILEPYPWIADGTLYETEWKPDNMNTFFLNWR</sequence>
<evidence type="ECO:0000313" key="2">
    <source>
        <dbReference type="EMBL" id="KMT22907.1"/>
    </source>
</evidence>